<evidence type="ECO:0000256" key="2">
    <source>
        <dbReference type="ARBA" id="ARBA00009677"/>
    </source>
</evidence>
<keyword evidence="8" id="KW-0966">Cell projection</keyword>
<dbReference type="Proteomes" id="UP000236151">
    <property type="component" value="Unassembled WGS sequence"/>
</dbReference>
<evidence type="ECO:0000256" key="1">
    <source>
        <dbReference type="ARBA" id="ARBA00004117"/>
    </source>
</evidence>
<evidence type="ECO:0000256" key="6">
    <source>
        <dbReference type="PIRNR" id="PIRNR002889"/>
    </source>
</evidence>
<dbReference type="AlphaFoldDB" id="A0A2K2F2I7"/>
<dbReference type="OrthoDB" id="9792068at2"/>
<comment type="subunit">
    <text evidence="6">The basal body constitutes a major portion of the flagellar organelle and consists of a number of rings mounted on a central rod.</text>
</comment>
<accession>A0A2K2F2I7</accession>
<dbReference type="KEGG" id="cthd:CDO33_07680"/>
<comment type="subcellular location">
    <subcellularLocation>
        <location evidence="1 6">Bacterial flagellum basal body</location>
    </subcellularLocation>
</comment>
<comment type="similarity">
    <text evidence="2 6">Belongs to the flagella basal body rod proteins family.</text>
</comment>
<dbReference type="InterPro" id="IPR001444">
    <property type="entry name" value="Flag_bb_rod_N"/>
</dbReference>
<evidence type="ECO:0000259" key="7">
    <source>
        <dbReference type="Pfam" id="PF00460"/>
    </source>
</evidence>
<dbReference type="GO" id="GO:0071978">
    <property type="term" value="P:bacterial-type flagellum-dependent swarming motility"/>
    <property type="evidence" value="ECO:0007669"/>
    <property type="project" value="TreeGrafter"/>
</dbReference>
<dbReference type="Pfam" id="PF00460">
    <property type="entry name" value="Flg_bb_rod"/>
    <property type="match status" value="1"/>
</dbReference>
<dbReference type="EMBL" id="NIOJ01000008">
    <property type="protein sequence ID" value="PNU00637.1"/>
    <property type="molecule type" value="Genomic_DNA"/>
</dbReference>
<protein>
    <recommendedName>
        <fullName evidence="3 6">Flagellar basal body rod protein FlgB</fullName>
    </recommendedName>
</protein>
<feature type="domain" description="Flagellar basal body rod protein N-terminal" evidence="7">
    <location>
        <begin position="15"/>
        <end position="39"/>
    </location>
</feature>
<comment type="function">
    <text evidence="5 6">Structural component of flagellum, the bacterial motility apparatus. Part of the rod structure of flagellar basal body.</text>
</comment>
<dbReference type="GO" id="GO:0030694">
    <property type="term" value="C:bacterial-type flagellum basal body, rod"/>
    <property type="evidence" value="ECO:0007669"/>
    <property type="project" value="InterPro"/>
</dbReference>
<sequence>MLDKLTGRTGIMEKALDAAWLRNEVIDANLANSDTPGYKRKVVAFEEYLNDAMKTSTIKGFKTDERHIPIGKKDFGEVDMKVTEDNSSTSVRLDGNNVDVEVEMAAMAKNTIKYVTISQSLSDELRRLKTVINDGR</sequence>
<evidence type="ECO:0000256" key="5">
    <source>
        <dbReference type="ARBA" id="ARBA00024934"/>
    </source>
</evidence>
<dbReference type="RefSeq" id="WP_103080666.1">
    <property type="nucleotide sequence ID" value="NZ_CP021850.1"/>
</dbReference>
<dbReference type="PANTHER" id="PTHR30435:SF12">
    <property type="entry name" value="FLAGELLAR BASAL BODY ROD PROTEIN FLGB"/>
    <property type="match status" value="1"/>
</dbReference>
<dbReference type="PIRSF" id="PIRSF002889">
    <property type="entry name" value="Rod_FlgB"/>
    <property type="match status" value="1"/>
</dbReference>
<keyword evidence="8" id="KW-0282">Flagellum</keyword>
<evidence type="ECO:0000313" key="8">
    <source>
        <dbReference type="EMBL" id="PNU00637.1"/>
    </source>
</evidence>
<keyword evidence="9" id="KW-1185">Reference proteome</keyword>
<dbReference type="NCBIfam" id="TIGR01396">
    <property type="entry name" value="FlgB"/>
    <property type="match status" value="1"/>
</dbReference>
<evidence type="ECO:0000256" key="3">
    <source>
        <dbReference type="ARBA" id="ARBA00014376"/>
    </source>
</evidence>
<dbReference type="PANTHER" id="PTHR30435">
    <property type="entry name" value="FLAGELLAR PROTEIN"/>
    <property type="match status" value="1"/>
</dbReference>
<name>A0A2K2F2I7_9CLOT</name>
<keyword evidence="8" id="KW-0969">Cilium</keyword>
<comment type="caution">
    <text evidence="8">The sequence shown here is derived from an EMBL/GenBank/DDBJ whole genome shotgun (WGS) entry which is preliminary data.</text>
</comment>
<organism evidence="8 9">
    <name type="scientific">Clostridium thermosuccinogenes</name>
    <dbReference type="NCBI Taxonomy" id="84032"/>
    <lineage>
        <taxon>Bacteria</taxon>
        <taxon>Bacillati</taxon>
        <taxon>Bacillota</taxon>
        <taxon>Clostridia</taxon>
        <taxon>Eubacteriales</taxon>
        <taxon>Clostridiaceae</taxon>
        <taxon>Clostridium</taxon>
    </lineage>
</organism>
<evidence type="ECO:0000256" key="4">
    <source>
        <dbReference type="ARBA" id="ARBA00023143"/>
    </source>
</evidence>
<reference evidence="8 9" key="1">
    <citation type="submission" date="2017-06" db="EMBL/GenBank/DDBJ databases">
        <title>Investigating the central metabolism of Clostridium thermosuccinogenes.</title>
        <authorList>
            <person name="Koendjbiharie J.G."/>
            <person name="van Kranenburg R."/>
        </authorList>
    </citation>
    <scope>NUCLEOTIDE SEQUENCE [LARGE SCALE GENOMIC DNA]</scope>
    <source>
        <strain evidence="8 9">DSM 5806</strain>
    </source>
</reference>
<evidence type="ECO:0000313" key="9">
    <source>
        <dbReference type="Proteomes" id="UP000236151"/>
    </source>
</evidence>
<dbReference type="InterPro" id="IPR006300">
    <property type="entry name" value="FlgB"/>
</dbReference>
<proteinExistence type="inferred from homology"/>
<keyword evidence="4 6" id="KW-0975">Bacterial flagellum</keyword>
<gene>
    <name evidence="8" type="primary">flgB</name>
    <name evidence="8" type="ORF">CDQ84_05180</name>
</gene>